<organism evidence="4 5">
    <name type="scientific">Takifugu flavidus</name>
    <name type="common">sansaifugu</name>
    <dbReference type="NCBI Taxonomy" id="433684"/>
    <lineage>
        <taxon>Eukaryota</taxon>
        <taxon>Metazoa</taxon>
        <taxon>Chordata</taxon>
        <taxon>Craniata</taxon>
        <taxon>Vertebrata</taxon>
        <taxon>Euteleostomi</taxon>
        <taxon>Actinopterygii</taxon>
        <taxon>Neopterygii</taxon>
        <taxon>Teleostei</taxon>
        <taxon>Neoteleostei</taxon>
        <taxon>Acanthomorphata</taxon>
        <taxon>Eupercaria</taxon>
        <taxon>Tetraodontiformes</taxon>
        <taxon>Tetradontoidea</taxon>
        <taxon>Tetraodontidae</taxon>
        <taxon>Takifugu</taxon>
    </lineage>
</organism>
<evidence type="ECO:0000256" key="2">
    <source>
        <dbReference type="ARBA" id="ARBA00023054"/>
    </source>
</evidence>
<dbReference type="PANTHER" id="PTHR22406">
    <property type="entry name" value="NASCENT POLYPEPTIDE-ASSOCIATED COMPLEX SUBUNIT ALPHA, MUSCLE-SPECIFIC FORM"/>
    <property type="match status" value="1"/>
</dbReference>
<reference evidence="4 5" key="1">
    <citation type="submission" date="2019-04" db="EMBL/GenBank/DDBJ databases">
        <title>Chromosome genome assembly for Takifugu flavidus.</title>
        <authorList>
            <person name="Xiao S."/>
        </authorList>
    </citation>
    <scope>NUCLEOTIDE SEQUENCE [LARGE SCALE GENOMIC DNA]</scope>
    <source>
        <strain evidence="4">HTHZ2018</strain>
        <tissue evidence="4">Muscle</tissue>
    </source>
</reference>
<dbReference type="AlphaFoldDB" id="A0A5C6NAE9"/>
<dbReference type="GO" id="GO:0031116">
    <property type="term" value="P:positive regulation of microtubule polymerization"/>
    <property type="evidence" value="ECO:0007669"/>
    <property type="project" value="TreeGrafter"/>
</dbReference>
<dbReference type="Proteomes" id="UP000324091">
    <property type="component" value="Chromosome 3"/>
</dbReference>
<feature type="region of interest" description="Disordered" evidence="3">
    <location>
        <begin position="461"/>
        <end position="525"/>
    </location>
</feature>
<dbReference type="EMBL" id="RHFK02000016">
    <property type="protein sequence ID" value="TWW63798.1"/>
    <property type="molecule type" value="Genomic_DNA"/>
</dbReference>
<feature type="region of interest" description="Disordered" evidence="3">
    <location>
        <begin position="200"/>
        <end position="221"/>
    </location>
</feature>
<dbReference type="GO" id="GO:0035371">
    <property type="term" value="C:microtubule plus-end"/>
    <property type="evidence" value="ECO:0007669"/>
    <property type="project" value="TreeGrafter"/>
</dbReference>
<evidence type="ECO:0000313" key="5">
    <source>
        <dbReference type="Proteomes" id="UP000324091"/>
    </source>
</evidence>
<feature type="compositionally biased region" description="Polar residues" evidence="3">
    <location>
        <begin position="212"/>
        <end position="221"/>
    </location>
</feature>
<dbReference type="GO" id="GO:0007020">
    <property type="term" value="P:microtubule nucleation"/>
    <property type="evidence" value="ECO:0007669"/>
    <property type="project" value="TreeGrafter"/>
</dbReference>
<feature type="compositionally biased region" description="Low complexity" evidence="3">
    <location>
        <begin position="467"/>
        <end position="486"/>
    </location>
</feature>
<gene>
    <name evidence="4" type="ORF">D4764_03G0008060</name>
</gene>
<evidence type="ECO:0000256" key="1">
    <source>
        <dbReference type="ARBA" id="ARBA00006652"/>
    </source>
</evidence>
<accession>A0A5C6NAE9</accession>
<dbReference type="PANTHER" id="PTHR22406:SF2">
    <property type="entry name" value="SLAIN MOTIF-CONTAINING PROTEIN 1"/>
    <property type="match status" value="1"/>
</dbReference>
<protein>
    <submittedName>
        <fullName evidence="4">SLAIN motif-containing protein 1</fullName>
    </submittedName>
</protein>
<keyword evidence="2" id="KW-0175">Coiled coil</keyword>
<feature type="compositionally biased region" description="Polar residues" evidence="3">
    <location>
        <begin position="487"/>
        <end position="507"/>
    </location>
</feature>
<dbReference type="InterPro" id="IPR026179">
    <property type="entry name" value="Slain"/>
</dbReference>
<name>A0A5C6NAE9_9TELE</name>
<evidence type="ECO:0000256" key="3">
    <source>
        <dbReference type="SAM" id="MobiDB-lite"/>
    </source>
</evidence>
<dbReference type="GO" id="GO:0031122">
    <property type="term" value="P:cytoplasmic microtubule organization"/>
    <property type="evidence" value="ECO:0007669"/>
    <property type="project" value="TreeGrafter"/>
</dbReference>
<proteinExistence type="inferred from homology"/>
<sequence length="525" mass="56944">MPEVDLKNNSLNTEVEVKKLQDLVRKLEWQNEQLRSRAGPYALPATGGCRLSSPEETIPYFLAHTDESEMSILDELELLDLSSLSCLDESEETWLYTSSKSPDNKITPLQWCRQVLDQPRSEVSTIAGPISLRQEPAALGRGSFCSPSPCSPGPALLRTSCSTPQASEKLHAPPLLCSPRHPTLQHSLSPVRRELLPSPARRTPTMIPHNSKGGSVSSGPLSPQLSVDCGLGSSDIDDSMVQGYKLQDLMDVQVMARLQEESLRRDLVRSSFAGRHSRSFGFQSSFLSGGSGLEEGDEDKDHGLLLQRPRLLATLLPHSQTFNSIRDFRPRSPTCPHSASSAQLFRSGGSACQDQALGQRLNPGLGSGIRLGTAGLQDFRPGLDALRRSMPNLVRVPSTPCVPSLTHLGAAHCCLRNSQSFDSSAGLLRRPSSILLQNRVHSVDNVASLSSQLSKATAYVSPTIKGSSSSAPSTPRSSLPRPASSAGTSPTPRNRVNQSASKQQPISFMTPPKTLRDTSRRERCY</sequence>
<feature type="compositionally biased region" description="Basic and acidic residues" evidence="3">
    <location>
        <begin position="514"/>
        <end position="525"/>
    </location>
</feature>
<comment type="similarity">
    <text evidence="1">Belongs to the SLAIN motif-containing family.</text>
</comment>
<comment type="caution">
    <text evidence="4">The sequence shown here is derived from an EMBL/GenBank/DDBJ whole genome shotgun (WGS) entry which is preliminary data.</text>
</comment>
<evidence type="ECO:0000313" key="4">
    <source>
        <dbReference type="EMBL" id="TWW63798.1"/>
    </source>
</evidence>
<keyword evidence="5" id="KW-1185">Reference proteome</keyword>
<dbReference type="Pfam" id="PF15301">
    <property type="entry name" value="SLAIN"/>
    <property type="match status" value="1"/>
</dbReference>